<dbReference type="AlphaFoldDB" id="A0A0F8XGU8"/>
<gene>
    <name evidence="1" type="ORF">LCGC14_2944930</name>
</gene>
<evidence type="ECO:0000313" key="1">
    <source>
        <dbReference type="EMBL" id="KKK68352.1"/>
    </source>
</evidence>
<dbReference type="EMBL" id="LAZR01059178">
    <property type="protein sequence ID" value="KKK68352.1"/>
    <property type="molecule type" value="Genomic_DNA"/>
</dbReference>
<proteinExistence type="predicted"/>
<organism evidence="1">
    <name type="scientific">marine sediment metagenome</name>
    <dbReference type="NCBI Taxonomy" id="412755"/>
    <lineage>
        <taxon>unclassified sequences</taxon>
        <taxon>metagenomes</taxon>
        <taxon>ecological metagenomes</taxon>
    </lineage>
</organism>
<feature type="non-terminal residue" evidence="1">
    <location>
        <position position="1"/>
    </location>
</feature>
<name>A0A0F8XGU8_9ZZZZ</name>
<protein>
    <submittedName>
        <fullName evidence="1">Uncharacterized protein</fullName>
    </submittedName>
</protein>
<accession>A0A0F8XGU8</accession>
<sequence length="162" mass="17897">GYRASRGRVHKEFPEALAEEEFFDRILQRGSTSIAVRIRNGKVDDTVRRELTVAKVDFAVPTDPVETILARESYLNDGSWISEGPKYQWGGSSADEPVVLGNALVTIIKRLSSIIRAIKVPTAWGPSGTPLPPTPTDLISLDNDLDDILSNYMFTTKEPVEP</sequence>
<reference evidence="1" key="1">
    <citation type="journal article" date="2015" name="Nature">
        <title>Complex archaea that bridge the gap between prokaryotes and eukaryotes.</title>
        <authorList>
            <person name="Spang A."/>
            <person name="Saw J.H."/>
            <person name="Jorgensen S.L."/>
            <person name="Zaremba-Niedzwiedzka K."/>
            <person name="Martijn J."/>
            <person name="Lind A.E."/>
            <person name="van Eijk R."/>
            <person name="Schleper C."/>
            <person name="Guy L."/>
            <person name="Ettema T.J."/>
        </authorList>
    </citation>
    <scope>NUCLEOTIDE SEQUENCE</scope>
</reference>
<comment type="caution">
    <text evidence="1">The sequence shown here is derived from an EMBL/GenBank/DDBJ whole genome shotgun (WGS) entry which is preliminary data.</text>
</comment>